<dbReference type="InterPro" id="IPR001811">
    <property type="entry name" value="Chemokine_IL8-like_dom"/>
</dbReference>
<dbReference type="SUPFAM" id="SSF54117">
    <property type="entry name" value="Interleukin 8-like chemokines"/>
    <property type="match status" value="1"/>
</dbReference>
<protein>
    <recommendedName>
        <fullName evidence="3">Chemokine interleukin-8-like domain-containing protein</fullName>
    </recommendedName>
</protein>
<gene>
    <name evidence="4" type="ORF">AMECASPLE_001545</name>
</gene>
<organism evidence="4 5">
    <name type="scientific">Ameca splendens</name>
    <dbReference type="NCBI Taxonomy" id="208324"/>
    <lineage>
        <taxon>Eukaryota</taxon>
        <taxon>Metazoa</taxon>
        <taxon>Chordata</taxon>
        <taxon>Craniata</taxon>
        <taxon>Vertebrata</taxon>
        <taxon>Euteleostomi</taxon>
        <taxon>Actinopterygii</taxon>
        <taxon>Neopterygii</taxon>
        <taxon>Teleostei</taxon>
        <taxon>Neoteleostei</taxon>
        <taxon>Acanthomorphata</taxon>
        <taxon>Ovalentaria</taxon>
        <taxon>Atherinomorphae</taxon>
        <taxon>Cyprinodontiformes</taxon>
        <taxon>Goodeidae</taxon>
        <taxon>Ameca</taxon>
    </lineage>
</organism>
<feature type="signal peptide" evidence="2">
    <location>
        <begin position="1"/>
        <end position="22"/>
    </location>
</feature>
<keyword evidence="1" id="KW-0202">Cytokine</keyword>
<proteinExistence type="predicted"/>
<reference evidence="4 5" key="1">
    <citation type="submission" date="2021-06" db="EMBL/GenBank/DDBJ databases">
        <authorList>
            <person name="Palmer J.M."/>
        </authorList>
    </citation>
    <scope>NUCLEOTIDE SEQUENCE [LARGE SCALE GENOMIC DNA]</scope>
    <source>
        <strain evidence="4 5">AS_MEX2019</strain>
        <tissue evidence="4">Muscle</tissue>
    </source>
</reference>
<feature type="chain" id="PRO_5047025475" description="Chemokine interleukin-8-like domain-containing protein" evidence="2">
    <location>
        <begin position="23"/>
        <end position="97"/>
    </location>
</feature>
<keyword evidence="5" id="KW-1185">Reference proteome</keyword>
<accession>A0ABV0YKT2</accession>
<evidence type="ECO:0000313" key="5">
    <source>
        <dbReference type="Proteomes" id="UP001469553"/>
    </source>
</evidence>
<dbReference type="Proteomes" id="UP001469553">
    <property type="component" value="Unassembled WGS sequence"/>
</dbReference>
<dbReference type="InterPro" id="IPR036048">
    <property type="entry name" value="Interleukin_8-like_sf"/>
</dbReference>
<sequence length="97" mass="11057">MDLKVVFVIVFLSALAITSTHAGIPKCCIKVRRVQAKLLLKAERWERQYRNGPCDIDALIVYVKNRATPYCVNPRYAELLSKLQNAKKLPKDQTRGV</sequence>
<dbReference type="Gene3D" id="2.40.50.40">
    <property type="match status" value="1"/>
</dbReference>
<dbReference type="Pfam" id="PF00048">
    <property type="entry name" value="IL8"/>
    <property type="match status" value="1"/>
</dbReference>
<evidence type="ECO:0000256" key="2">
    <source>
        <dbReference type="SAM" id="SignalP"/>
    </source>
</evidence>
<evidence type="ECO:0000256" key="1">
    <source>
        <dbReference type="ARBA" id="ARBA00022514"/>
    </source>
</evidence>
<name>A0ABV0YKT2_9TELE</name>
<keyword evidence="2" id="KW-0732">Signal</keyword>
<evidence type="ECO:0000259" key="3">
    <source>
        <dbReference type="Pfam" id="PF00048"/>
    </source>
</evidence>
<evidence type="ECO:0000313" key="4">
    <source>
        <dbReference type="EMBL" id="MEQ2294197.1"/>
    </source>
</evidence>
<comment type="caution">
    <text evidence="4">The sequence shown here is derived from an EMBL/GenBank/DDBJ whole genome shotgun (WGS) entry which is preliminary data.</text>
</comment>
<dbReference type="EMBL" id="JAHRIP010037671">
    <property type="protein sequence ID" value="MEQ2294197.1"/>
    <property type="molecule type" value="Genomic_DNA"/>
</dbReference>
<feature type="domain" description="Chemokine interleukin-8-like" evidence="3">
    <location>
        <begin position="26"/>
        <end position="75"/>
    </location>
</feature>